<keyword evidence="2" id="KW-1185">Reference proteome</keyword>
<gene>
    <name evidence="1" type="ORF">BKA55DRAFT_682213</name>
</gene>
<evidence type="ECO:0000313" key="2">
    <source>
        <dbReference type="Proteomes" id="UP000720189"/>
    </source>
</evidence>
<reference evidence="1" key="1">
    <citation type="journal article" date="2021" name="Nat. Commun.">
        <title>Genetic determinants of endophytism in the Arabidopsis root mycobiome.</title>
        <authorList>
            <person name="Mesny F."/>
            <person name="Miyauchi S."/>
            <person name="Thiergart T."/>
            <person name="Pickel B."/>
            <person name="Atanasova L."/>
            <person name="Karlsson M."/>
            <person name="Huettel B."/>
            <person name="Barry K.W."/>
            <person name="Haridas S."/>
            <person name="Chen C."/>
            <person name="Bauer D."/>
            <person name="Andreopoulos W."/>
            <person name="Pangilinan J."/>
            <person name="LaButti K."/>
            <person name="Riley R."/>
            <person name="Lipzen A."/>
            <person name="Clum A."/>
            <person name="Drula E."/>
            <person name="Henrissat B."/>
            <person name="Kohler A."/>
            <person name="Grigoriev I.V."/>
            <person name="Martin F.M."/>
            <person name="Hacquard S."/>
        </authorList>
    </citation>
    <scope>NUCLEOTIDE SEQUENCE</scope>
    <source>
        <strain evidence="1">MPI-CAGE-AT-0023</strain>
    </source>
</reference>
<name>A0A9P9R7X6_FUSRE</name>
<dbReference type="RefSeq" id="XP_046055890.1">
    <property type="nucleotide sequence ID" value="XM_046198304.1"/>
</dbReference>
<evidence type="ECO:0000313" key="1">
    <source>
        <dbReference type="EMBL" id="KAH7269122.1"/>
    </source>
</evidence>
<protein>
    <submittedName>
        <fullName evidence="1">Uncharacterized protein</fullName>
    </submittedName>
</protein>
<dbReference type="EMBL" id="JAGMUX010000001">
    <property type="protein sequence ID" value="KAH7269122.1"/>
    <property type="molecule type" value="Genomic_DNA"/>
</dbReference>
<dbReference type="GeneID" id="70228258"/>
<dbReference type="PANTHER" id="PTHR35043:SF8">
    <property type="entry name" value="DUF4220 DOMAIN-CONTAINING PROTEIN"/>
    <property type="match status" value="1"/>
</dbReference>
<organism evidence="1 2">
    <name type="scientific">Fusarium redolens</name>
    <dbReference type="NCBI Taxonomy" id="48865"/>
    <lineage>
        <taxon>Eukaryota</taxon>
        <taxon>Fungi</taxon>
        <taxon>Dikarya</taxon>
        <taxon>Ascomycota</taxon>
        <taxon>Pezizomycotina</taxon>
        <taxon>Sordariomycetes</taxon>
        <taxon>Hypocreomycetidae</taxon>
        <taxon>Hypocreales</taxon>
        <taxon>Nectriaceae</taxon>
        <taxon>Fusarium</taxon>
        <taxon>Fusarium redolens species complex</taxon>
    </lineage>
</organism>
<accession>A0A9P9R7X6</accession>
<comment type="caution">
    <text evidence="1">The sequence shown here is derived from an EMBL/GenBank/DDBJ whole genome shotgun (WGS) entry which is preliminary data.</text>
</comment>
<sequence length="170" mass="19978">MGGYRIRDSSNKEYAFRSAELYELVKRKMALLPKISIDDLNDWSDADGFVKGLALFQSTYSLVMAFSRLHQGLHLTTLEVETIPLIFATWWAYFFWWKKPVNIQCRTLVQCEELEPNTLADIAHELSKPANCDSNSYWWRPVPRELHQVGWDFYWFESRLEFSSGKLKSP</sequence>
<dbReference type="PANTHER" id="PTHR35043">
    <property type="entry name" value="TRANSCRIPTION FACTOR DOMAIN-CONTAINING PROTEIN"/>
    <property type="match status" value="1"/>
</dbReference>
<dbReference type="AlphaFoldDB" id="A0A9P9R7X6"/>
<proteinExistence type="predicted"/>
<dbReference type="OrthoDB" id="3061561at2759"/>
<dbReference type="Proteomes" id="UP000720189">
    <property type="component" value="Unassembled WGS sequence"/>
</dbReference>